<dbReference type="RefSeq" id="WP_372388141.1">
    <property type="nucleotide sequence ID" value="NZ_JBGNYA010000001.1"/>
</dbReference>
<accession>A0ABD5M9F9</accession>
<protein>
    <submittedName>
        <fullName evidence="1">Uncharacterized protein</fullName>
    </submittedName>
</protein>
<dbReference type="AlphaFoldDB" id="A0ABD5M9F9"/>
<proteinExistence type="predicted"/>
<dbReference type="EMBL" id="JBGNYA010000001">
    <property type="protein sequence ID" value="MFA1610530.1"/>
    <property type="molecule type" value="Genomic_DNA"/>
</dbReference>
<reference evidence="1 2" key="1">
    <citation type="submission" date="2024-08" db="EMBL/GenBank/DDBJ databases">
        <title>Halobellus sp. MBLA0158 whole genome sequence.</title>
        <authorList>
            <person name="Hwang C.Y."/>
            <person name="Cho E.-S."/>
            <person name="Seo M.-J."/>
        </authorList>
    </citation>
    <scope>NUCLEOTIDE SEQUENCE [LARGE SCALE GENOMIC DNA]</scope>
    <source>
        <strain evidence="1 2">MBLA0158</strain>
    </source>
</reference>
<sequence>MYFGLTGADVALERGPPIRLSPGLAVARFRFAGDAPPGIRAGIERVAVHEQGDDSFEVRFTGWTDGAYVVDRDVLGEIVASLEAEDDYGEWRADWDSARPDWIPPSMAEQ</sequence>
<comment type="caution">
    <text evidence="1">The sequence shown here is derived from an EMBL/GenBank/DDBJ whole genome shotgun (WGS) entry which is preliminary data.</text>
</comment>
<dbReference type="Proteomes" id="UP001570511">
    <property type="component" value="Unassembled WGS sequence"/>
</dbReference>
<gene>
    <name evidence="1" type="ORF">OS889_05865</name>
</gene>
<evidence type="ECO:0000313" key="2">
    <source>
        <dbReference type="Proteomes" id="UP001570511"/>
    </source>
</evidence>
<evidence type="ECO:0000313" key="1">
    <source>
        <dbReference type="EMBL" id="MFA1610530.1"/>
    </source>
</evidence>
<name>A0ABD5M9F9_9EURY</name>
<keyword evidence="2" id="KW-1185">Reference proteome</keyword>
<organism evidence="1 2">
    <name type="scientific">Halobellus rubicundus</name>
    <dbReference type="NCBI Taxonomy" id="2996466"/>
    <lineage>
        <taxon>Archaea</taxon>
        <taxon>Methanobacteriati</taxon>
        <taxon>Methanobacteriota</taxon>
        <taxon>Stenosarchaea group</taxon>
        <taxon>Halobacteria</taxon>
        <taxon>Halobacteriales</taxon>
        <taxon>Haloferacaceae</taxon>
        <taxon>Halobellus</taxon>
    </lineage>
</organism>